<dbReference type="PANTHER" id="PTHR43861">
    <property type="entry name" value="TRANS-ACONITATE 2-METHYLTRANSFERASE-RELATED"/>
    <property type="match status" value="1"/>
</dbReference>
<keyword evidence="2" id="KW-0808">Transferase</keyword>
<dbReference type="InterPro" id="IPR013216">
    <property type="entry name" value="Methyltransf_11"/>
</dbReference>
<dbReference type="Gene3D" id="3.40.50.150">
    <property type="entry name" value="Vaccinia Virus protein VP39"/>
    <property type="match status" value="1"/>
</dbReference>
<name>A0A7G9YWM4_9EURY</name>
<dbReference type="InterPro" id="IPR029063">
    <property type="entry name" value="SAM-dependent_MTases_sf"/>
</dbReference>
<dbReference type="Pfam" id="PF08241">
    <property type="entry name" value="Methyltransf_11"/>
    <property type="match status" value="1"/>
</dbReference>
<dbReference type="AlphaFoldDB" id="A0A7G9YWM4"/>
<evidence type="ECO:0000259" key="1">
    <source>
        <dbReference type="Pfam" id="PF08241"/>
    </source>
</evidence>
<gene>
    <name evidence="2" type="primary">COQ5</name>
    <name evidence="2" type="ORF">IAKEDICC_00029</name>
</gene>
<protein>
    <submittedName>
        <fullName evidence="2">2-methoxy-6-polyprenyl-1,4-benzoquinol methylase, mitochondrial</fullName>
        <ecNumber evidence="2">2.1.1.163</ecNumber>
    </submittedName>
</protein>
<dbReference type="PANTHER" id="PTHR43861:SF1">
    <property type="entry name" value="TRANS-ACONITATE 2-METHYLTRANSFERASE"/>
    <property type="match status" value="1"/>
</dbReference>
<proteinExistence type="predicted"/>
<reference evidence="2" key="1">
    <citation type="submission" date="2020-06" db="EMBL/GenBank/DDBJ databases">
        <title>Unique genomic features of the anaerobic methanotrophic archaea.</title>
        <authorList>
            <person name="Chadwick G.L."/>
            <person name="Skennerton C.T."/>
            <person name="Laso-Perez R."/>
            <person name="Leu A.O."/>
            <person name="Speth D.R."/>
            <person name="Yu H."/>
            <person name="Morgan-Lang C."/>
            <person name="Hatzenpichler R."/>
            <person name="Goudeau D."/>
            <person name="Malmstrom R."/>
            <person name="Brazelton W.J."/>
            <person name="Woyke T."/>
            <person name="Hallam S.J."/>
            <person name="Tyson G.W."/>
            <person name="Wegener G."/>
            <person name="Boetius A."/>
            <person name="Orphan V."/>
        </authorList>
    </citation>
    <scope>NUCLEOTIDE SEQUENCE</scope>
</reference>
<keyword evidence="2" id="KW-0489">Methyltransferase</keyword>
<dbReference type="GO" id="GO:0043770">
    <property type="term" value="F:demethylmenaquinone methyltransferase activity"/>
    <property type="evidence" value="ECO:0007669"/>
    <property type="project" value="UniProtKB-EC"/>
</dbReference>
<feature type="domain" description="Methyltransferase type 11" evidence="1">
    <location>
        <begin position="48"/>
        <end position="140"/>
    </location>
</feature>
<accession>A0A7G9YWM4</accession>
<dbReference type="CDD" id="cd02440">
    <property type="entry name" value="AdoMet_MTases"/>
    <property type="match status" value="1"/>
</dbReference>
<dbReference type="EC" id="2.1.1.163" evidence="2"/>
<sequence length="212" mass="23925">MNNQKLEKDWGEMAERFDESTRYVVGEAICKEISERLSKEKNLGEVIEFGCGTGYFTRAIAKNAARIIATDVSKDMLDMAKRQLEDYENISFQEANCKATDFPDNEFDTVLMVNLLHVIKESHRALGETRRILKPEGLLIAVDLTGHGMKKFEMLKLGFRYLRKIGKPPKADKGNLSPVDLESLAGKAGLKTEENILMGSEVKAVYYRGKKL</sequence>
<dbReference type="GO" id="GO:0032259">
    <property type="term" value="P:methylation"/>
    <property type="evidence" value="ECO:0007669"/>
    <property type="project" value="UniProtKB-KW"/>
</dbReference>
<dbReference type="SUPFAM" id="SSF53335">
    <property type="entry name" value="S-adenosyl-L-methionine-dependent methyltransferases"/>
    <property type="match status" value="1"/>
</dbReference>
<dbReference type="EMBL" id="MT631509">
    <property type="protein sequence ID" value="QNO52408.1"/>
    <property type="molecule type" value="Genomic_DNA"/>
</dbReference>
<dbReference type="GO" id="GO:0008757">
    <property type="term" value="F:S-adenosylmethionine-dependent methyltransferase activity"/>
    <property type="evidence" value="ECO:0007669"/>
    <property type="project" value="InterPro"/>
</dbReference>
<evidence type="ECO:0000313" key="2">
    <source>
        <dbReference type="EMBL" id="QNO52408.1"/>
    </source>
</evidence>
<organism evidence="2">
    <name type="scientific">Candidatus Methanophagaceae archaeon ANME-1 ERB6</name>
    <dbReference type="NCBI Taxonomy" id="2759912"/>
    <lineage>
        <taxon>Archaea</taxon>
        <taxon>Methanobacteriati</taxon>
        <taxon>Methanobacteriota</taxon>
        <taxon>Stenosarchaea group</taxon>
        <taxon>Methanomicrobia</taxon>
        <taxon>Candidatus Methanophagales</taxon>
        <taxon>Candidatus Methanophagaceae</taxon>
    </lineage>
</organism>